<dbReference type="SUPFAM" id="SSF53383">
    <property type="entry name" value="PLP-dependent transferases"/>
    <property type="match status" value="1"/>
</dbReference>
<dbReference type="GO" id="GO:0008483">
    <property type="term" value="F:transaminase activity"/>
    <property type="evidence" value="ECO:0007669"/>
    <property type="project" value="UniProtKB-KW"/>
</dbReference>
<keyword evidence="2 6" id="KW-0032">Aminotransferase</keyword>
<comment type="similarity">
    <text evidence="5">Belongs to the class-III pyridoxal-phosphate-dependent aminotransferase family.</text>
</comment>
<keyword evidence="3" id="KW-0808">Transferase</keyword>
<dbReference type="PROSITE" id="PS00600">
    <property type="entry name" value="AA_TRANSFER_CLASS_3"/>
    <property type="match status" value="1"/>
</dbReference>
<dbReference type="EMBL" id="CP163431">
    <property type="protein sequence ID" value="XDQ00988.1"/>
    <property type="molecule type" value="Genomic_DNA"/>
</dbReference>
<evidence type="ECO:0000256" key="5">
    <source>
        <dbReference type="RuleBase" id="RU003560"/>
    </source>
</evidence>
<keyword evidence="4 5" id="KW-0663">Pyridoxal phosphate</keyword>
<evidence type="ECO:0000256" key="1">
    <source>
        <dbReference type="ARBA" id="ARBA00001933"/>
    </source>
</evidence>
<evidence type="ECO:0000256" key="2">
    <source>
        <dbReference type="ARBA" id="ARBA00022576"/>
    </source>
</evidence>
<name>A0AB39M4C1_9ACTN</name>
<proteinExistence type="inferred from homology"/>
<protein>
    <submittedName>
        <fullName evidence="6">Aspartate aminotransferase family protein</fullName>
    </submittedName>
</protein>
<comment type="cofactor">
    <cofactor evidence="1">
        <name>pyridoxal 5'-phosphate</name>
        <dbReference type="ChEBI" id="CHEBI:597326"/>
    </cofactor>
</comment>
<evidence type="ECO:0000256" key="4">
    <source>
        <dbReference type="ARBA" id="ARBA00022898"/>
    </source>
</evidence>
<dbReference type="InterPro" id="IPR015421">
    <property type="entry name" value="PyrdxlP-dep_Trfase_major"/>
</dbReference>
<dbReference type="GO" id="GO:0030170">
    <property type="term" value="F:pyridoxal phosphate binding"/>
    <property type="evidence" value="ECO:0007669"/>
    <property type="project" value="InterPro"/>
</dbReference>
<organism evidence="6">
    <name type="scientific">Streptomyces sp. R08</name>
    <dbReference type="NCBI Taxonomy" id="3238624"/>
    <lineage>
        <taxon>Bacteria</taxon>
        <taxon>Bacillati</taxon>
        <taxon>Actinomycetota</taxon>
        <taxon>Actinomycetes</taxon>
        <taxon>Kitasatosporales</taxon>
        <taxon>Streptomycetaceae</taxon>
        <taxon>Streptomyces</taxon>
    </lineage>
</organism>
<reference evidence="6" key="1">
    <citation type="submission" date="2024-07" db="EMBL/GenBank/DDBJ databases">
        <authorList>
            <person name="Yu S.T."/>
        </authorList>
    </citation>
    <scope>NUCLEOTIDE SEQUENCE</scope>
    <source>
        <strain evidence="6">R08</strain>
    </source>
</reference>
<dbReference type="InterPro" id="IPR050103">
    <property type="entry name" value="Class-III_PLP-dep_AT"/>
</dbReference>
<dbReference type="InterPro" id="IPR015424">
    <property type="entry name" value="PyrdxlP-dep_Trfase"/>
</dbReference>
<gene>
    <name evidence="6" type="ORF">AB5J58_12690</name>
</gene>
<dbReference type="AlphaFoldDB" id="A0AB39M4C1"/>
<dbReference type="Gene3D" id="3.90.1150.10">
    <property type="entry name" value="Aspartate Aminotransferase, domain 1"/>
    <property type="match status" value="1"/>
</dbReference>
<evidence type="ECO:0000256" key="3">
    <source>
        <dbReference type="ARBA" id="ARBA00022679"/>
    </source>
</evidence>
<dbReference type="FunFam" id="3.40.640.10:FF:000004">
    <property type="entry name" value="Acetylornithine aminotransferase"/>
    <property type="match status" value="1"/>
</dbReference>
<dbReference type="CDD" id="cd00610">
    <property type="entry name" value="OAT_like"/>
    <property type="match status" value="1"/>
</dbReference>
<evidence type="ECO:0000313" key="6">
    <source>
        <dbReference type="EMBL" id="XDQ00988.1"/>
    </source>
</evidence>
<dbReference type="InterPro" id="IPR005814">
    <property type="entry name" value="Aminotrans_3"/>
</dbReference>
<dbReference type="Pfam" id="PF00202">
    <property type="entry name" value="Aminotran_3"/>
    <property type="match status" value="1"/>
</dbReference>
<accession>A0AB39M4C1</accession>
<sequence>MGRTETELVALHARHLSSGRGRLAALFGGVVEGAAEGAEITSTEGRTYLNCGGYGVFFVGAGHPRVVAAVRRQAGRLALSSRLFLDPVSGHAAEALAGVAPDGLDRVHFSGSGTEAVEAAVKLARAHGRRRLISMRDGYHGKTLGALSLTANPLYQDPFRPLLPDVRHVPFGDTDALAAALSGGDADACVVVEPVQSEAGVIVPRPGYLAAVAALCRAHRAFLVVDEVMTGLGRLGSWWGCAAEGVRPDVLVTGKALSGGVMPVAATLATQEVFEPFDTDPFLHTSTYSGAPIAMAAVSATVEVIRDEGLVERAAAIGARLLPALRAVAAAHAPGLVREVRGAGLLIGIELADAGAAGEFLLEMVDRGVVVNHSLNAHPVVRLTPPAVLSPAQETRLLEAVEGALSAMAKSLS</sequence>
<dbReference type="InterPro" id="IPR015422">
    <property type="entry name" value="PyrdxlP-dep_Trfase_small"/>
</dbReference>
<dbReference type="InterPro" id="IPR049704">
    <property type="entry name" value="Aminotrans_3_PPA_site"/>
</dbReference>
<dbReference type="Gene3D" id="3.40.640.10">
    <property type="entry name" value="Type I PLP-dependent aspartate aminotransferase-like (Major domain)"/>
    <property type="match status" value="1"/>
</dbReference>
<dbReference type="PANTHER" id="PTHR11986:SF79">
    <property type="entry name" value="ACETYLORNITHINE AMINOTRANSFERASE, MITOCHONDRIAL"/>
    <property type="match status" value="1"/>
</dbReference>
<dbReference type="GO" id="GO:0042802">
    <property type="term" value="F:identical protein binding"/>
    <property type="evidence" value="ECO:0007669"/>
    <property type="project" value="TreeGrafter"/>
</dbReference>
<dbReference type="PANTHER" id="PTHR11986">
    <property type="entry name" value="AMINOTRANSFERASE CLASS III"/>
    <property type="match status" value="1"/>
</dbReference>
<dbReference type="RefSeq" id="WP_369187527.1">
    <property type="nucleotide sequence ID" value="NZ_CP163431.1"/>
</dbReference>